<accession>A0A0G2DWE2</accession>
<reference evidence="3 4" key="2">
    <citation type="submission" date="2015-05" db="EMBL/GenBank/DDBJ databases">
        <authorList>
            <person name="Morales-Cruz A."/>
            <person name="Amrine K.C."/>
            <person name="Cantu D."/>
        </authorList>
    </citation>
    <scope>NUCLEOTIDE SEQUENCE [LARGE SCALE GENOMIC DNA]</scope>
    <source>
        <strain evidence="3">UCRPC4</strain>
    </source>
</reference>
<dbReference type="OrthoDB" id="4250781at2759"/>
<dbReference type="PANTHER" id="PTHR31438">
    <property type="entry name" value="LYSINE N-ACYLTRANSFERASE C17G9.06C-RELATED"/>
    <property type="match status" value="1"/>
</dbReference>
<dbReference type="AlphaFoldDB" id="A0A0G2DWE2"/>
<comment type="similarity">
    <text evidence="1">Belongs to the lysine N-acyltransferase MbtK family.</text>
</comment>
<dbReference type="InterPro" id="IPR016181">
    <property type="entry name" value="Acyl_CoA_acyltransferase"/>
</dbReference>
<dbReference type="Pfam" id="PF13523">
    <property type="entry name" value="Acetyltransf_8"/>
    <property type="match status" value="1"/>
</dbReference>
<dbReference type="InterPro" id="IPR019432">
    <property type="entry name" value="Acyltransferase_MbtK/IucB-like"/>
</dbReference>
<dbReference type="PANTHER" id="PTHR31438:SF7">
    <property type="entry name" value="ACYLTRANSFERASE MBTK_IUCB-LIKE CONSERVED DOMAIN-CONTAINING PROTEIN"/>
    <property type="match status" value="1"/>
</dbReference>
<keyword evidence="4" id="KW-1185">Reference proteome</keyword>
<gene>
    <name evidence="3" type="ORF">UCRPC4_g06531</name>
</gene>
<dbReference type="EMBL" id="LCWF01000199">
    <property type="protein sequence ID" value="KKY14944.1"/>
    <property type="molecule type" value="Genomic_DNA"/>
</dbReference>
<sequence>MSDNQNLFSPVKLRLPHPYLTSYHAALAEEKFEGQDLLQVRISSEVESTKPKGQSLPFELHNDGLYFTPPKAVAAESTPPLSNNTAWARCKRSPISVFKWSERANVTPGQVWLIVYTIFTVWPETEAFRVTLDGQGGEEIKKSLKDSMLAIAHPRSATVSSTRDDELLILRSTFWQGAGSPFGRPAWTPTARSSTIDPVYFTFTANERVHVRHPQRPEKPEPGSVVYSRYISSLDEHFSLIAIDYKNDDHVKLFHKWQNDPRVAKGWNETGTFEEHREYLRKQHEDPHSLPVFGRFDDTCFSYFEVFWAKEDHVGAYYASGDFDKGRHSLVGESAFRGRHRVFGWWPSVIHYSFLDDHRTSTVIGEPIATNTTVQVYDYTFGLSISHFIDLPHKRSALVMTSRERFFQICPFNNSDTFVAGTKLSLPSKL</sequence>
<proteinExistence type="inferred from homology"/>
<protein>
    <submittedName>
        <fullName evidence="3">Putative aerobactin siderophore biosynthesis protein iucb</fullName>
    </submittedName>
</protein>
<dbReference type="GO" id="GO:0019290">
    <property type="term" value="P:siderophore biosynthetic process"/>
    <property type="evidence" value="ECO:0007669"/>
    <property type="project" value="InterPro"/>
</dbReference>
<comment type="caution">
    <text evidence="3">The sequence shown here is derived from an EMBL/GenBank/DDBJ whole genome shotgun (WGS) entry which is preliminary data.</text>
</comment>
<organism evidence="3 4">
    <name type="scientific">Phaeomoniella chlamydospora</name>
    <name type="common">Phaeoacremonium chlamydosporum</name>
    <dbReference type="NCBI Taxonomy" id="158046"/>
    <lineage>
        <taxon>Eukaryota</taxon>
        <taxon>Fungi</taxon>
        <taxon>Dikarya</taxon>
        <taxon>Ascomycota</taxon>
        <taxon>Pezizomycotina</taxon>
        <taxon>Eurotiomycetes</taxon>
        <taxon>Chaetothyriomycetidae</taxon>
        <taxon>Phaeomoniellales</taxon>
        <taxon>Phaeomoniellaceae</taxon>
        <taxon>Phaeomoniella</taxon>
    </lineage>
</organism>
<dbReference type="SMART" id="SM01006">
    <property type="entry name" value="AlcB"/>
    <property type="match status" value="1"/>
</dbReference>
<dbReference type="Gene3D" id="3.40.630.30">
    <property type="match status" value="1"/>
</dbReference>
<evidence type="ECO:0000259" key="2">
    <source>
        <dbReference type="SMART" id="SM01006"/>
    </source>
</evidence>
<evidence type="ECO:0000313" key="4">
    <source>
        <dbReference type="Proteomes" id="UP000053317"/>
    </source>
</evidence>
<dbReference type="GO" id="GO:0016410">
    <property type="term" value="F:N-acyltransferase activity"/>
    <property type="evidence" value="ECO:0007669"/>
    <property type="project" value="TreeGrafter"/>
</dbReference>
<evidence type="ECO:0000256" key="1">
    <source>
        <dbReference type="ARBA" id="ARBA00009893"/>
    </source>
</evidence>
<name>A0A0G2DWE2_PHACM</name>
<reference evidence="3 4" key="1">
    <citation type="submission" date="2015-05" db="EMBL/GenBank/DDBJ databases">
        <title>Distinctive expansion of gene families associated with plant cell wall degradation and secondary metabolism in the genomes of grapevine trunk pathogens.</title>
        <authorList>
            <person name="Lawrence D.P."/>
            <person name="Travadon R."/>
            <person name="Rolshausen P.E."/>
            <person name="Baumgartner K."/>
        </authorList>
    </citation>
    <scope>NUCLEOTIDE SEQUENCE [LARGE SCALE GENOMIC DNA]</scope>
    <source>
        <strain evidence="3">UCRPC4</strain>
    </source>
</reference>
<dbReference type="SUPFAM" id="SSF55729">
    <property type="entry name" value="Acyl-CoA N-acyltransferases (Nat)"/>
    <property type="match status" value="1"/>
</dbReference>
<evidence type="ECO:0000313" key="3">
    <source>
        <dbReference type="EMBL" id="KKY14944.1"/>
    </source>
</evidence>
<feature type="domain" description="Acyltransferase MbtK/IucB-like conserved" evidence="2">
    <location>
        <begin position="241"/>
        <end position="290"/>
    </location>
</feature>
<dbReference type="Proteomes" id="UP000053317">
    <property type="component" value="Unassembled WGS sequence"/>
</dbReference>